<dbReference type="InterPro" id="IPR036188">
    <property type="entry name" value="FAD/NAD-bd_sf"/>
</dbReference>
<protein>
    <submittedName>
        <fullName evidence="1">Flavin-containing monooxygenase</fullName>
        <ecNumber evidence="1">1.14.13.-</ecNumber>
    </submittedName>
</protein>
<keyword evidence="1" id="KW-0560">Oxidoreductase</keyword>
<dbReference type="Pfam" id="PF13450">
    <property type="entry name" value="NAD_binding_8"/>
    <property type="match status" value="1"/>
</dbReference>
<name>A0ABV8LM05_9ACTN</name>
<sequence length="488" mass="53155">MTRVAIIGAGFGGIAAAHLLRQAGFTDLTVFDRGDDVGGVWRDNTYPGCACDIPAPLYSYSFAVNPDWTQRFPPQSEILAYLRRCVRDFGLTPHLRLGQTITDAVWTGTSWRLTGADGRTEEFDVLIPALGQLSEPIVPRLEGAADFDGQAVHTAQWSPAVAVAGRRVGVIGTGASAIQLVPAIADAAASVVVFQRSAPWTLPKPNRRYGRVRRALNRRLPGLMRASRAGTWLLTVVTGKAVTGNPLARYAVGAVSRTQRFVQARQLGSQVRPDYAMGCKRVLFTGDWFRTLRRPDVRLVTVGIERLTATGVRTTDGVDHPLDLLVYGTGFAATEFLASLRVYGRDGRYLADEWRAGAYAHLGIAVPGFPNLFLMYGPNTNTGNTSVVYFHEAQARYIVQAVRAVDASGPLEVRDEVATAFDAEMQSRLTGSIWSGCESWYRTGTGRIVTNWPGSAAEYRSRTRRFRSADYTSLEPAPVATAPSPART</sequence>
<keyword evidence="1" id="KW-0503">Monooxygenase</keyword>
<evidence type="ECO:0000313" key="2">
    <source>
        <dbReference type="Proteomes" id="UP001595816"/>
    </source>
</evidence>
<gene>
    <name evidence="1" type="ORF">ACFOZ4_12960</name>
</gene>
<accession>A0ABV8LM05</accession>
<dbReference type="EMBL" id="JBHSAY010000006">
    <property type="protein sequence ID" value="MFC4131513.1"/>
    <property type="molecule type" value="Genomic_DNA"/>
</dbReference>
<dbReference type="Gene3D" id="3.50.50.60">
    <property type="entry name" value="FAD/NAD(P)-binding domain"/>
    <property type="match status" value="2"/>
</dbReference>
<reference evidence="2" key="1">
    <citation type="journal article" date="2019" name="Int. J. Syst. Evol. Microbiol.">
        <title>The Global Catalogue of Microorganisms (GCM) 10K type strain sequencing project: providing services to taxonomists for standard genome sequencing and annotation.</title>
        <authorList>
            <consortium name="The Broad Institute Genomics Platform"/>
            <consortium name="The Broad Institute Genome Sequencing Center for Infectious Disease"/>
            <person name="Wu L."/>
            <person name="Ma J."/>
        </authorList>
    </citation>
    <scope>NUCLEOTIDE SEQUENCE [LARGE SCALE GENOMIC DNA]</scope>
    <source>
        <strain evidence="2">CGMCC 4.7289</strain>
    </source>
</reference>
<evidence type="ECO:0000313" key="1">
    <source>
        <dbReference type="EMBL" id="MFC4131513.1"/>
    </source>
</evidence>
<dbReference type="PANTHER" id="PTHR42877">
    <property type="entry name" value="L-ORNITHINE N(5)-MONOOXYGENASE-RELATED"/>
    <property type="match status" value="1"/>
</dbReference>
<organism evidence="1 2">
    <name type="scientific">Hamadaea flava</name>
    <dbReference type="NCBI Taxonomy" id="1742688"/>
    <lineage>
        <taxon>Bacteria</taxon>
        <taxon>Bacillati</taxon>
        <taxon>Actinomycetota</taxon>
        <taxon>Actinomycetes</taxon>
        <taxon>Micromonosporales</taxon>
        <taxon>Micromonosporaceae</taxon>
        <taxon>Hamadaea</taxon>
    </lineage>
</organism>
<comment type="caution">
    <text evidence="1">The sequence shown here is derived from an EMBL/GenBank/DDBJ whole genome shotgun (WGS) entry which is preliminary data.</text>
</comment>
<dbReference type="Proteomes" id="UP001595816">
    <property type="component" value="Unassembled WGS sequence"/>
</dbReference>
<proteinExistence type="predicted"/>
<dbReference type="PANTHER" id="PTHR42877:SF4">
    <property type="entry name" value="FAD_NAD(P)-BINDING DOMAIN-CONTAINING PROTEIN-RELATED"/>
    <property type="match status" value="1"/>
</dbReference>
<dbReference type="EC" id="1.14.13.-" evidence="1"/>
<keyword evidence="2" id="KW-1185">Reference proteome</keyword>
<dbReference type="InterPro" id="IPR051209">
    <property type="entry name" value="FAD-bind_Monooxygenase_sf"/>
</dbReference>
<dbReference type="PRINTS" id="PR00419">
    <property type="entry name" value="ADXRDTASE"/>
</dbReference>
<dbReference type="SUPFAM" id="SSF51905">
    <property type="entry name" value="FAD/NAD(P)-binding domain"/>
    <property type="match status" value="2"/>
</dbReference>
<dbReference type="RefSeq" id="WP_253755110.1">
    <property type="nucleotide sequence ID" value="NZ_JAMZDZ010000001.1"/>
</dbReference>
<dbReference type="GO" id="GO:0004497">
    <property type="term" value="F:monooxygenase activity"/>
    <property type="evidence" value="ECO:0007669"/>
    <property type="project" value="UniProtKB-KW"/>
</dbReference>